<dbReference type="Pfam" id="PF03795">
    <property type="entry name" value="YCII"/>
    <property type="match status" value="1"/>
</dbReference>
<dbReference type="RefSeq" id="WP_057849191.1">
    <property type="nucleotide sequence ID" value="NZ_LLXX01000029.1"/>
</dbReference>
<sequence length="131" mass="14127">MLYAILAYHVEAEVMSWKPEEDAALMTNLLAVHDRLNAKKLLGPAARLGATAEARTLRGPGAGMVIDGPFAETKEQLLGLYVVNCDNADAALDVARDLRRVNPSAVYEIRPIRLYLPGEALPETAQEGGQG</sequence>
<evidence type="ECO:0000259" key="2">
    <source>
        <dbReference type="Pfam" id="PF03795"/>
    </source>
</evidence>
<evidence type="ECO:0000256" key="1">
    <source>
        <dbReference type="ARBA" id="ARBA00007689"/>
    </source>
</evidence>
<reference evidence="3 4" key="1">
    <citation type="submission" date="2014-03" db="EMBL/GenBank/DDBJ databases">
        <title>Bradyrhizobium valentinum sp. nov., isolated from effective nodules of Lupinus mariae-josephae, a lupine endemic of basic-lime soils in Eastern Spain.</title>
        <authorList>
            <person name="Duran D."/>
            <person name="Rey L."/>
            <person name="Navarro A."/>
            <person name="Busquets A."/>
            <person name="Imperial J."/>
            <person name="Ruiz-Argueso T."/>
        </authorList>
    </citation>
    <scope>NUCLEOTIDE SEQUENCE [LARGE SCALE GENOMIC DNA]</scope>
    <source>
        <strain evidence="3 4">LmjM3</strain>
    </source>
</reference>
<comment type="similarity">
    <text evidence="1">Belongs to the YciI family.</text>
</comment>
<dbReference type="PANTHER" id="PTHR35174">
    <property type="entry name" value="BLL7171 PROTEIN-RELATED"/>
    <property type="match status" value="1"/>
</dbReference>
<dbReference type="Proteomes" id="UP000051913">
    <property type="component" value="Unassembled WGS sequence"/>
</dbReference>
<organism evidence="3 4">
    <name type="scientific">Bradyrhizobium valentinum</name>
    <dbReference type="NCBI Taxonomy" id="1518501"/>
    <lineage>
        <taxon>Bacteria</taxon>
        <taxon>Pseudomonadati</taxon>
        <taxon>Pseudomonadota</taxon>
        <taxon>Alphaproteobacteria</taxon>
        <taxon>Hyphomicrobiales</taxon>
        <taxon>Nitrobacteraceae</taxon>
        <taxon>Bradyrhizobium</taxon>
    </lineage>
</organism>
<feature type="domain" description="YCII-related" evidence="2">
    <location>
        <begin position="1"/>
        <end position="113"/>
    </location>
</feature>
<gene>
    <name evidence="3" type="ORF">CP49_08290</name>
</gene>
<comment type="caution">
    <text evidence="3">The sequence shown here is derived from an EMBL/GenBank/DDBJ whole genome shotgun (WGS) entry which is preliminary data.</text>
</comment>
<dbReference type="InterPro" id="IPR011008">
    <property type="entry name" value="Dimeric_a/b-barrel"/>
</dbReference>
<protein>
    <recommendedName>
        <fullName evidence="2">YCII-related domain-containing protein</fullName>
    </recommendedName>
</protein>
<dbReference type="SUPFAM" id="SSF54909">
    <property type="entry name" value="Dimeric alpha+beta barrel"/>
    <property type="match status" value="1"/>
</dbReference>
<dbReference type="InterPro" id="IPR005545">
    <property type="entry name" value="YCII"/>
</dbReference>
<proteinExistence type="inferred from homology"/>
<evidence type="ECO:0000313" key="4">
    <source>
        <dbReference type="Proteomes" id="UP000051913"/>
    </source>
</evidence>
<name>A0A0R3M548_9BRAD</name>
<accession>A0A0R3M548</accession>
<dbReference type="STRING" id="1518501.CQ10_18160"/>
<dbReference type="AlphaFoldDB" id="A0A0R3M548"/>
<evidence type="ECO:0000313" key="3">
    <source>
        <dbReference type="EMBL" id="KRR12416.1"/>
    </source>
</evidence>
<keyword evidence="4" id="KW-1185">Reference proteome</keyword>
<dbReference type="PANTHER" id="PTHR35174:SF3">
    <property type="entry name" value="BLL7171 PROTEIN"/>
    <property type="match status" value="1"/>
</dbReference>
<dbReference type="EMBL" id="LLXX01000029">
    <property type="protein sequence ID" value="KRR12416.1"/>
    <property type="molecule type" value="Genomic_DNA"/>
</dbReference>
<dbReference type="Gene3D" id="3.30.70.1060">
    <property type="entry name" value="Dimeric alpha+beta barrel"/>
    <property type="match status" value="1"/>
</dbReference>